<reference evidence="2 3" key="1">
    <citation type="submission" date="2023-08" db="EMBL/GenBank/DDBJ databases">
        <title>Annotated Genome Sequence of Vanrija albida AlHP1.</title>
        <authorList>
            <person name="Herzog R."/>
        </authorList>
    </citation>
    <scope>NUCLEOTIDE SEQUENCE [LARGE SCALE GENOMIC DNA]</scope>
    <source>
        <strain evidence="2 3">AlHP1</strain>
    </source>
</reference>
<feature type="compositionally biased region" description="Basic and acidic residues" evidence="1">
    <location>
        <begin position="318"/>
        <end position="328"/>
    </location>
</feature>
<feature type="compositionally biased region" description="Basic and acidic residues" evidence="1">
    <location>
        <begin position="540"/>
        <end position="549"/>
    </location>
</feature>
<evidence type="ECO:0000256" key="1">
    <source>
        <dbReference type="SAM" id="MobiDB-lite"/>
    </source>
</evidence>
<evidence type="ECO:0000313" key="2">
    <source>
        <dbReference type="EMBL" id="KAL1410982.1"/>
    </source>
</evidence>
<dbReference type="RefSeq" id="XP_069210926.1">
    <property type="nucleotide sequence ID" value="XM_069350540.1"/>
</dbReference>
<feature type="region of interest" description="Disordered" evidence="1">
    <location>
        <begin position="197"/>
        <end position="225"/>
    </location>
</feature>
<feature type="region of interest" description="Disordered" evidence="1">
    <location>
        <begin position="21"/>
        <end position="40"/>
    </location>
</feature>
<keyword evidence="3" id="KW-1185">Reference proteome</keyword>
<feature type="compositionally biased region" description="Polar residues" evidence="1">
    <location>
        <begin position="393"/>
        <end position="414"/>
    </location>
</feature>
<organism evidence="2 3">
    <name type="scientific">Vanrija albida</name>
    <dbReference type="NCBI Taxonomy" id="181172"/>
    <lineage>
        <taxon>Eukaryota</taxon>
        <taxon>Fungi</taxon>
        <taxon>Dikarya</taxon>
        <taxon>Basidiomycota</taxon>
        <taxon>Agaricomycotina</taxon>
        <taxon>Tremellomycetes</taxon>
        <taxon>Trichosporonales</taxon>
        <taxon>Trichosporonaceae</taxon>
        <taxon>Vanrija</taxon>
    </lineage>
</organism>
<feature type="region of interest" description="Disordered" evidence="1">
    <location>
        <begin position="286"/>
        <end position="347"/>
    </location>
</feature>
<feature type="compositionally biased region" description="Polar residues" evidence="1">
    <location>
        <begin position="479"/>
        <end position="491"/>
    </location>
</feature>
<dbReference type="Proteomes" id="UP001565368">
    <property type="component" value="Unassembled WGS sequence"/>
</dbReference>
<protein>
    <submittedName>
        <fullName evidence="2">Uncharacterized protein</fullName>
    </submittedName>
</protein>
<dbReference type="EMBL" id="JBBXJM010000002">
    <property type="protein sequence ID" value="KAL1410982.1"/>
    <property type="molecule type" value="Genomic_DNA"/>
</dbReference>
<accession>A0ABR3Q8L9</accession>
<dbReference type="GeneID" id="95982968"/>
<feature type="compositionally biased region" description="Polar residues" evidence="1">
    <location>
        <begin position="506"/>
        <end position="515"/>
    </location>
</feature>
<evidence type="ECO:0000313" key="3">
    <source>
        <dbReference type="Proteomes" id="UP001565368"/>
    </source>
</evidence>
<name>A0ABR3Q8L9_9TREE</name>
<proteinExistence type="predicted"/>
<comment type="caution">
    <text evidence="2">The sequence shown here is derived from an EMBL/GenBank/DDBJ whole genome shotgun (WGS) entry which is preliminary data.</text>
</comment>
<feature type="region of interest" description="Disordered" evidence="1">
    <location>
        <begin position="377"/>
        <end position="549"/>
    </location>
</feature>
<feature type="region of interest" description="Disordered" evidence="1">
    <location>
        <begin position="48"/>
        <end position="73"/>
    </location>
</feature>
<sequence length="549" mass="58615">MYYAGHTQSITPRFTGYDAGASYSQPLLSAPGNPAPQQQDVDRWYPQTVDHIRPPPTRPPPKSRKAQKKADGKQATFLTKLYAEDSNFHHIYGWMRKVSLRNFENGIVDPDASMWSHKTLRRDSPKDLITGFKRRVPPRTSQAQRHARIQHENQLLTSDSDSFNSLADPYPNHRVNDLDGRPMSTFALDNSNLVSSGTGQIGIHSQHAGADRDDPSPKPVSRPYTMSGAAPATAIPINRGPQLHLMVPGVRAMVQSAPASSTSFPGTVTSFSFPGASGDKLATDPLPKAALPNSMRLGGTWTGGEGRLDNTDPLLRGTTDDPTFRTDDASTWARRGHGTLGEGIRLNPVTPLYPSSLPSVLSFHPSYTQEPLREPLPVASSSFSDLGKALSPNPAQTSPPQTGAGTEPQAQTISPGVYRSGGFGGMAPPASQSTVTARSWPPRPGGTSSGSGSPQAPRSPTGIKHERRHSNSKGPYTPPGSSRDANTQPSTAGPGGAIRSSHIKRSSLSQVNTTLPLPRDEEALPSANLPGQPELFGGELDAKVEVVDG</sequence>
<gene>
    <name evidence="2" type="ORF">Q8F55_001925</name>
</gene>